<dbReference type="EMBL" id="BAABJE010000010">
    <property type="protein sequence ID" value="GAA4796263.1"/>
    <property type="molecule type" value="Genomic_DNA"/>
</dbReference>
<dbReference type="CDD" id="cd10917">
    <property type="entry name" value="CE4_NodB_like_6s_7s"/>
    <property type="match status" value="1"/>
</dbReference>
<dbReference type="SUPFAM" id="SSF88713">
    <property type="entry name" value="Glycoside hydrolase/deacetylase"/>
    <property type="match status" value="1"/>
</dbReference>
<comment type="caution">
    <text evidence="3">The sequence shown here is derived from an EMBL/GenBank/DDBJ whole genome shotgun (WGS) entry which is preliminary data.</text>
</comment>
<dbReference type="InterPro" id="IPR050248">
    <property type="entry name" value="Polysacc_deacetylase_ArnD"/>
</dbReference>
<dbReference type="InterPro" id="IPR011330">
    <property type="entry name" value="Glyco_hydro/deAcase_b/a-brl"/>
</dbReference>
<dbReference type="PANTHER" id="PTHR10587">
    <property type="entry name" value="GLYCOSYL TRANSFERASE-RELATED"/>
    <property type="match status" value="1"/>
</dbReference>
<dbReference type="InterPro" id="IPR002509">
    <property type="entry name" value="NODB_dom"/>
</dbReference>
<dbReference type="Proteomes" id="UP001499959">
    <property type="component" value="Unassembled WGS sequence"/>
</dbReference>
<feature type="transmembrane region" description="Helical" evidence="1">
    <location>
        <begin position="21"/>
        <end position="40"/>
    </location>
</feature>
<evidence type="ECO:0000256" key="1">
    <source>
        <dbReference type="SAM" id="Phobius"/>
    </source>
</evidence>
<reference evidence="4" key="1">
    <citation type="journal article" date="2019" name="Int. J. Syst. Evol. Microbiol.">
        <title>The Global Catalogue of Microorganisms (GCM) 10K type strain sequencing project: providing services to taxonomists for standard genome sequencing and annotation.</title>
        <authorList>
            <consortium name="The Broad Institute Genomics Platform"/>
            <consortium name="The Broad Institute Genome Sequencing Center for Infectious Disease"/>
            <person name="Wu L."/>
            <person name="Ma J."/>
        </authorList>
    </citation>
    <scope>NUCLEOTIDE SEQUENCE [LARGE SCALE GENOMIC DNA]</scope>
    <source>
        <strain evidence="4">JCM 18204</strain>
    </source>
</reference>
<proteinExistence type="predicted"/>
<dbReference type="Gene3D" id="3.20.20.370">
    <property type="entry name" value="Glycoside hydrolase/deacetylase"/>
    <property type="match status" value="1"/>
</dbReference>
<dbReference type="RefSeq" id="WP_345303437.1">
    <property type="nucleotide sequence ID" value="NZ_BAABJE010000010.1"/>
</dbReference>
<keyword evidence="4" id="KW-1185">Reference proteome</keyword>
<sequence>MTDASASPTDRLHRVPRRPHAWAWCLALSQLAVVAIWWRWGWQAGLPAMVASHAPFWWGTLWPHSRLFGPVLNRLPIADRAVWLTIDDGPSDDTVTILDALDAHGAKATFFLVGERAARRPELVREILRRGHDIGNHSTTHPSTWFWALGPSRMRREIADTQRILGEIMQMDSMRTDGMRTEGIAAAPRWFRAVVGLSNPFVHAPLKTHGLARAAWSARGFDGVAGDPAKVVARIERGLAPGAIVLLHEGAAHGGNVETIRLLLQRLDALGYRTMLPPLL</sequence>
<evidence type="ECO:0000259" key="2">
    <source>
        <dbReference type="PROSITE" id="PS51677"/>
    </source>
</evidence>
<keyword evidence="1" id="KW-1133">Transmembrane helix</keyword>
<keyword evidence="1" id="KW-0472">Membrane</keyword>
<dbReference type="PROSITE" id="PS51677">
    <property type="entry name" value="NODB"/>
    <property type="match status" value="1"/>
</dbReference>
<name>A0ABP9BLT1_9GAMM</name>
<gene>
    <name evidence="3" type="ORF">GCM10023307_22700</name>
</gene>
<evidence type="ECO:0000313" key="3">
    <source>
        <dbReference type="EMBL" id="GAA4796263.1"/>
    </source>
</evidence>
<organism evidence="3 4">
    <name type="scientific">Lysobacter hankyongensis</name>
    <dbReference type="NCBI Taxonomy" id="1176535"/>
    <lineage>
        <taxon>Bacteria</taxon>
        <taxon>Pseudomonadati</taxon>
        <taxon>Pseudomonadota</taxon>
        <taxon>Gammaproteobacteria</taxon>
        <taxon>Lysobacterales</taxon>
        <taxon>Lysobacteraceae</taxon>
        <taxon>Lysobacter</taxon>
    </lineage>
</organism>
<evidence type="ECO:0000313" key="4">
    <source>
        <dbReference type="Proteomes" id="UP001499959"/>
    </source>
</evidence>
<dbReference type="PANTHER" id="PTHR10587:SF137">
    <property type="entry name" value="4-DEOXY-4-FORMAMIDO-L-ARABINOSE-PHOSPHOUNDECAPRENOL DEFORMYLASE ARND-RELATED"/>
    <property type="match status" value="1"/>
</dbReference>
<feature type="domain" description="NodB homology" evidence="2">
    <location>
        <begin position="80"/>
        <end position="275"/>
    </location>
</feature>
<keyword evidence="1" id="KW-0812">Transmembrane</keyword>
<dbReference type="Pfam" id="PF01522">
    <property type="entry name" value="Polysacc_deac_1"/>
    <property type="match status" value="1"/>
</dbReference>
<protein>
    <submittedName>
        <fullName evidence="3">Polysaccharide deacetylase family protein</fullName>
    </submittedName>
</protein>
<accession>A0ABP9BLT1</accession>